<keyword evidence="5" id="KW-0378">Hydrolase</keyword>
<dbReference type="InterPro" id="IPR000026">
    <property type="entry name" value="N1-like"/>
</dbReference>
<proteinExistence type="inferred from homology"/>
<comment type="caution">
    <text evidence="10">The sequence shown here is derived from an EMBL/GenBank/DDBJ whole genome shotgun (WGS) entry which is preliminary data.</text>
</comment>
<dbReference type="PANTHER" id="PTHR42104:SF1">
    <property type="entry name" value="EXTRACELLULAR GUANYL-SPECIFIC RIBONUCLEASE RNTA (AFU_ORTHOLOGUE AFUA_4G03230)"/>
    <property type="match status" value="1"/>
</dbReference>
<evidence type="ECO:0000256" key="3">
    <source>
        <dbReference type="ARBA" id="ARBA00022722"/>
    </source>
</evidence>
<dbReference type="EC" id="4.6.1.24" evidence="2"/>
<keyword evidence="11" id="KW-1185">Reference proteome</keyword>
<feature type="chain" id="PRO_5043031101" description="ribonuclease T1" evidence="9">
    <location>
        <begin position="23"/>
        <end position="134"/>
    </location>
</feature>
<feature type="signal peptide" evidence="9">
    <location>
        <begin position="1"/>
        <end position="22"/>
    </location>
</feature>
<gene>
    <name evidence="10" type="ORF">SLS62_004551</name>
</gene>
<dbReference type="Proteomes" id="UP001320420">
    <property type="component" value="Unassembled WGS sequence"/>
</dbReference>
<dbReference type="GO" id="GO:0046589">
    <property type="term" value="F:ribonuclease T1 activity"/>
    <property type="evidence" value="ECO:0007669"/>
    <property type="project" value="UniProtKB-EC"/>
</dbReference>
<keyword evidence="6" id="KW-1015">Disulfide bond</keyword>
<dbReference type="InterPro" id="IPR016191">
    <property type="entry name" value="Ribonuclease/ribotoxin"/>
</dbReference>
<dbReference type="EMBL" id="JAKJXP020000028">
    <property type="protein sequence ID" value="KAK7753476.1"/>
    <property type="molecule type" value="Genomic_DNA"/>
</dbReference>
<evidence type="ECO:0000256" key="5">
    <source>
        <dbReference type="ARBA" id="ARBA00022801"/>
    </source>
</evidence>
<keyword evidence="4" id="KW-0255">Endonuclease</keyword>
<dbReference type="GO" id="GO:0016787">
    <property type="term" value="F:hydrolase activity"/>
    <property type="evidence" value="ECO:0007669"/>
    <property type="project" value="UniProtKB-KW"/>
</dbReference>
<keyword evidence="3" id="KW-0540">Nuclease</keyword>
<evidence type="ECO:0000313" key="11">
    <source>
        <dbReference type="Proteomes" id="UP001320420"/>
    </source>
</evidence>
<dbReference type="Gene3D" id="3.10.450.30">
    <property type="entry name" value="Microbial ribonucleases"/>
    <property type="match status" value="1"/>
</dbReference>
<evidence type="ECO:0000256" key="4">
    <source>
        <dbReference type="ARBA" id="ARBA00022759"/>
    </source>
</evidence>
<comment type="catalytic activity">
    <reaction evidence="8">
        <text>[RNA] containing guanosine + H2O = an [RNA fragment]-3'-guanosine-3'-phosphate + a 5'-hydroxy-ribonucleotide-3'-[RNA fragment].</text>
        <dbReference type="EC" id="4.6.1.24"/>
    </reaction>
</comment>
<evidence type="ECO:0000313" key="10">
    <source>
        <dbReference type="EMBL" id="KAK7753476.1"/>
    </source>
</evidence>
<dbReference type="CDD" id="cd00606">
    <property type="entry name" value="fungal_RNase"/>
    <property type="match status" value="1"/>
</dbReference>
<keyword evidence="7" id="KW-0456">Lyase</keyword>
<dbReference type="AlphaFoldDB" id="A0AAN9UT42"/>
<evidence type="ECO:0000256" key="6">
    <source>
        <dbReference type="ARBA" id="ARBA00023157"/>
    </source>
</evidence>
<dbReference type="PANTHER" id="PTHR42104">
    <property type="entry name" value="EXTRACELLULAR GUANYL-SPECIFIC RIBONUCLEASE RNTA (AFU_ORTHOLOGUE AFUA_4G03230)"/>
    <property type="match status" value="1"/>
</dbReference>
<evidence type="ECO:0000256" key="1">
    <source>
        <dbReference type="ARBA" id="ARBA00009006"/>
    </source>
</evidence>
<comment type="similarity">
    <text evidence="1">Belongs to the ribonuclease N1/T1 family.</text>
</comment>
<sequence length="134" mass="14266">MAGSKILRVIFLAALSAWSVSAGAVQTREDCVATCGTVCYWQSDIDDAVAAGYKLFKAGDTVGDNDYPHAFDNREGFDIPVDGPWQEFPILSTYKPYTGGAPGADRIVFNEDGDFAISVTHTGASGNNFVACKT</sequence>
<evidence type="ECO:0000256" key="9">
    <source>
        <dbReference type="SAM" id="SignalP"/>
    </source>
</evidence>
<evidence type="ECO:0000256" key="8">
    <source>
        <dbReference type="ARBA" id="ARBA00034015"/>
    </source>
</evidence>
<dbReference type="GO" id="GO:0003723">
    <property type="term" value="F:RNA binding"/>
    <property type="evidence" value="ECO:0007669"/>
    <property type="project" value="InterPro"/>
</dbReference>
<protein>
    <recommendedName>
        <fullName evidence="2">ribonuclease T1</fullName>
        <ecNumber evidence="2">4.6.1.24</ecNumber>
    </recommendedName>
</protein>
<accession>A0AAN9UT42</accession>
<evidence type="ECO:0000256" key="7">
    <source>
        <dbReference type="ARBA" id="ARBA00023239"/>
    </source>
</evidence>
<evidence type="ECO:0000256" key="2">
    <source>
        <dbReference type="ARBA" id="ARBA00012549"/>
    </source>
</evidence>
<dbReference type="Pfam" id="PF00545">
    <property type="entry name" value="Ribonuclease"/>
    <property type="match status" value="1"/>
</dbReference>
<dbReference type="SUPFAM" id="SSF53933">
    <property type="entry name" value="Microbial ribonucleases"/>
    <property type="match status" value="1"/>
</dbReference>
<organism evidence="10 11">
    <name type="scientific">Diatrype stigma</name>
    <dbReference type="NCBI Taxonomy" id="117547"/>
    <lineage>
        <taxon>Eukaryota</taxon>
        <taxon>Fungi</taxon>
        <taxon>Dikarya</taxon>
        <taxon>Ascomycota</taxon>
        <taxon>Pezizomycotina</taxon>
        <taxon>Sordariomycetes</taxon>
        <taxon>Xylariomycetidae</taxon>
        <taxon>Xylariales</taxon>
        <taxon>Diatrypaceae</taxon>
        <taxon>Diatrype</taxon>
    </lineage>
</organism>
<reference evidence="10 11" key="1">
    <citation type="submission" date="2024-02" db="EMBL/GenBank/DDBJ databases">
        <title>De novo assembly and annotation of 12 fungi associated with fruit tree decline syndrome in Ontario, Canada.</title>
        <authorList>
            <person name="Sulman M."/>
            <person name="Ellouze W."/>
            <person name="Ilyukhin E."/>
        </authorList>
    </citation>
    <scope>NUCLEOTIDE SEQUENCE [LARGE SCALE GENOMIC DNA]</scope>
    <source>
        <strain evidence="10 11">M11/M66-122</strain>
    </source>
</reference>
<keyword evidence="9" id="KW-0732">Signal</keyword>
<name>A0AAN9UT42_9PEZI</name>